<protein>
    <submittedName>
        <fullName evidence="2">Protein containing Oxidoreductase</fullName>
    </submittedName>
</protein>
<dbReference type="SUPFAM" id="SSF51735">
    <property type="entry name" value="NAD(P)-binding Rossmann-fold domains"/>
    <property type="match status" value="1"/>
</dbReference>
<comment type="caution">
    <text evidence="2">The sequence shown here is derived from an EMBL/GenBank/DDBJ whole genome shotgun (WGS) entry which is preliminary data.</text>
</comment>
<dbReference type="PANTHER" id="PTHR43377:SF1">
    <property type="entry name" value="BILIVERDIN REDUCTASE A"/>
    <property type="match status" value="1"/>
</dbReference>
<dbReference type="PANTHER" id="PTHR43377">
    <property type="entry name" value="BILIVERDIN REDUCTASE A"/>
    <property type="match status" value="1"/>
</dbReference>
<dbReference type="InterPro" id="IPR051450">
    <property type="entry name" value="Gfo/Idh/MocA_Oxidoreductases"/>
</dbReference>
<dbReference type="AlphaFoldDB" id="T1CQP6"/>
<proteinExistence type="predicted"/>
<dbReference type="EMBL" id="AUZX01004217">
    <property type="protein sequence ID" value="EQD71450.1"/>
    <property type="molecule type" value="Genomic_DNA"/>
</dbReference>
<feature type="non-terminal residue" evidence="2">
    <location>
        <position position="1"/>
    </location>
</feature>
<feature type="domain" description="Gfo/Idh/MocA-like oxidoreductase N-terminal" evidence="1">
    <location>
        <begin position="1"/>
        <end position="45"/>
    </location>
</feature>
<dbReference type="InterPro" id="IPR000683">
    <property type="entry name" value="Gfo/Idh/MocA-like_OxRdtase_N"/>
</dbReference>
<accession>T1CQP6</accession>
<organism evidence="2">
    <name type="scientific">mine drainage metagenome</name>
    <dbReference type="NCBI Taxonomy" id="410659"/>
    <lineage>
        <taxon>unclassified sequences</taxon>
        <taxon>metagenomes</taxon>
        <taxon>ecological metagenomes</taxon>
    </lineage>
</organism>
<dbReference type="GO" id="GO:0000166">
    <property type="term" value="F:nucleotide binding"/>
    <property type="evidence" value="ECO:0007669"/>
    <property type="project" value="InterPro"/>
</dbReference>
<reference evidence="2" key="1">
    <citation type="submission" date="2013-08" db="EMBL/GenBank/DDBJ databases">
        <authorList>
            <person name="Mendez C."/>
            <person name="Richter M."/>
            <person name="Ferrer M."/>
            <person name="Sanchez J."/>
        </authorList>
    </citation>
    <scope>NUCLEOTIDE SEQUENCE</scope>
</reference>
<sequence>FDYAMASMRHGKHVLLEKPMTLTVNQAEELVKMSEETGLKLAVGFHMRFHPGTHDQGYFEQRKIG</sequence>
<evidence type="ECO:0000259" key="1">
    <source>
        <dbReference type="Pfam" id="PF01408"/>
    </source>
</evidence>
<evidence type="ECO:0000313" key="2">
    <source>
        <dbReference type="EMBL" id="EQD71450.1"/>
    </source>
</evidence>
<reference evidence="2" key="2">
    <citation type="journal article" date="2014" name="ISME J.">
        <title>Microbial stratification in low pH oxic and suboxic macroscopic growths along an acid mine drainage.</title>
        <authorList>
            <person name="Mendez-Garcia C."/>
            <person name="Mesa V."/>
            <person name="Sprenger R.R."/>
            <person name="Richter M."/>
            <person name="Diez M.S."/>
            <person name="Solano J."/>
            <person name="Bargiela R."/>
            <person name="Golyshina O.V."/>
            <person name="Manteca A."/>
            <person name="Ramos J.L."/>
            <person name="Gallego J.R."/>
            <person name="Llorente I."/>
            <person name="Martins Dos Santos V.A."/>
            <person name="Jensen O.N."/>
            <person name="Pelaez A.I."/>
            <person name="Sanchez J."/>
            <person name="Ferrer M."/>
        </authorList>
    </citation>
    <scope>NUCLEOTIDE SEQUENCE</scope>
</reference>
<name>T1CQP6_9ZZZZ</name>
<dbReference type="Pfam" id="PF01408">
    <property type="entry name" value="GFO_IDH_MocA"/>
    <property type="match status" value="1"/>
</dbReference>
<gene>
    <name evidence="2" type="ORF">B1A_05781</name>
</gene>
<dbReference type="Gene3D" id="3.40.50.720">
    <property type="entry name" value="NAD(P)-binding Rossmann-like Domain"/>
    <property type="match status" value="1"/>
</dbReference>
<dbReference type="InterPro" id="IPR036291">
    <property type="entry name" value="NAD(P)-bd_dom_sf"/>
</dbReference>